<dbReference type="InterPro" id="IPR013384">
    <property type="entry name" value="Flagell_FlgL"/>
</dbReference>
<evidence type="ECO:0000256" key="1">
    <source>
        <dbReference type="ARBA" id="ARBA00004365"/>
    </source>
</evidence>
<name>A0ABW3GJ55_9PROT</name>
<evidence type="ECO:0000256" key="2">
    <source>
        <dbReference type="ARBA" id="ARBA00004613"/>
    </source>
</evidence>
<dbReference type="InterPro" id="IPR001492">
    <property type="entry name" value="Flagellin"/>
</dbReference>
<dbReference type="PANTHER" id="PTHR42792:SF1">
    <property type="entry name" value="FLAGELLAR HOOK-ASSOCIATED PROTEIN 3"/>
    <property type="match status" value="1"/>
</dbReference>
<evidence type="ECO:0000256" key="4">
    <source>
        <dbReference type="ARBA" id="ARBA00023143"/>
    </source>
</evidence>
<dbReference type="InterPro" id="IPR001029">
    <property type="entry name" value="Flagellin_N"/>
</dbReference>
<dbReference type="Proteomes" id="UP001597106">
    <property type="component" value="Unassembled WGS sequence"/>
</dbReference>
<evidence type="ECO:0000256" key="3">
    <source>
        <dbReference type="ARBA" id="ARBA00005709"/>
    </source>
</evidence>
<comment type="subcellular location">
    <subcellularLocation>
        <location evidence="1">Bacterial flagellum</location>
    </subcellularLocation>
    <subcellularLocation>
        <location evidence="2">Secreted</location>
    </subcellularLocation>
</comment>
<keyword evidence="6" id="KW-0966">Cell projection</keyword>
<dbReference type="SUPFAM" id="SSF64518">
    <property type="entry name" value="Phase 1 flagellin"/>
    <property type="match status" value="1"/>
</dbReference>
<dbReference type="Pfam" id="PF00669">
    <property type="entry name" value="Flagellin_N"/>
    <property type="match status" value="1"/>
</dbReference>
<dbReference type="PANTHER" id="PTHR42792">
    <property type="entry name" value="FLAGELLIN"/>
    <property type="match status" value="1"/>
</dbReference>
<proteinExistence type="inferred from homology"/>
<comment type="similarity">
    <text evidence="3">Belongs to the bacterial flagellin family.</text>
</comment>
<sequence>MRLSTNTIYANGTNRLMGLQSDVNDLNEKISSGKKVRSPADDPVASARIIEINNNKSMKDTFAETRKTASSMLENYETNLSSVTDLVLNIKSSLTAAGNATYNDAQRQSIATELQGRLDSLISLANAKDSMGNFIYSGFTTDKAAFTSAGVFQGETSRMNLQIDDNRTMPTTFTGDSVFNANGNNLFANMQQAITLLNTPITDATSRTNFTNGLATALQNTDKSLDSILDTRAQIGSQLNEIQILDDTGDDISLQYSKVLSDLQDLDYTQALSDLAKKNTIMEAAQKSFVSTSKLSLFQFI</sequence>
<feature type="domain" description="Flagellin N-terminal" evidence="5">
    <location>
        <begin position="4"/>
        <end position="139"/>
    </location>
</feature>
<evidence type="ECO:0000313" key="6">
    <source>
        <dbReference type="EMBL" id="MFD0930388.1"/>
    </source>
</evidence>
<comment type="caution">
    <text evidence="6">The sequence shown here is derived from an EMBL/GenBank/DDBJ whole genome shotgun (WGS) entry which is preliminary data.</text>
</comment>
<dbReference type="EMBL" id="JBHTJW010000002">
    <property type="protein sequence ID" value="MFD0930388.1"/>
    <property type="molecule type" value="Genomic_DNA"/>
</dbReference>
<dbReference type="Gene3D" id="1.20.1330.10">
    <property type="entry name" value="f41 fragment of flagellin, N-terminal domain"/>
    <property type="match status" value="1"/>
</dbReference>
<keyword evidence="7" id="KW-1185">Reference proteome</keyword>
<keyword evidence="6" id="KW-0282">Flagellum</keyword>
<gene>
    <name evidence="6" type="primary">flgL</name>
    <name evidence="6" type="ORF">ACFQ1T_11430</name>
</gene>
<organism evidence="6 7">
    <name type="scientific">Methylophilus glucosoxydans</name>
    <dbReference type="NCBI Taxonomy" id="752553"/>
    <lineage>
        <taxon>Bacteria</taxon>
        <taxon>Pseudomonadati</taxon>
        <taxon>Pseudomonadota</taxon>
        <taxon>Betaproteobacteria</taxon>
        <taxon>Nitrosomonadales</taxon>
        <taxon>Methylophilaceae</taxon>
        <taxon>Methylophilus</taxon>
    </lineage>
</organism>
<protein>
    <submittedName>
        <fullName evidence="6">Flagellar hook-associated protein FlgL</fullName>
    </submittedName>
</protein>
<evidence type="ECO:0000259" key="5">
    <source>
        <dbReference type="Pfam" id="PF00669"/>
    </source>
</evidence>
<dbReference type="RefSeq" id="WP_379076733.1">
    <property type="nucleotide sequence ID" value="NZ_JBHTJW010000002.1"/>
</dbReference>
<reference evidence="7" key="1">
    <citation type="journal article" date="2019" name="Int. J. Syst. Evol. Microbiol.">
        <title>The Global Catalogue of Microorganisms (GCM) 10K type strain sequencing project: providing services to taxonomists for standard genome sequencing and annotation.</title>
        <authorList>
            <consortium name="The Broad Institute Genomics Platform"/>
            <consortium name="The Broad Institute Genome Sequencing Center for Infectious Disease"/>
            <person name="Wu L."/>
            <person name="Ma J."/>
        </authorList>
    </citation>
    <scope>NUCLEOTIDE SEQUENCE [LARGE SCALE GENOMIC DNA]</scope>
    <source>
        <strain evidence="7">CCUG 59685</strain>
    </source>
</reference>
<dbReference type="NCBIfam" id="TIGR02550">
    <property type="entry name" value="flagell_flgL"/>
    <property type="match status" value="1"/>
</dbReference>
<evidence type="ECO:0000313" key="7">
    <source>
        <dbReference type="Proteomes" id="UP001597106"/>
    </source>
</evidence>
<keyword evidence="4" id="KW-0975">Bacterial flagellum</keyword>
<accession>A0ABW3GJ55</accession>
<keyword evidence="6" id="KW-0969">Cilium</keyword>